<dbReference type="PROSITE" id="PS51155">
    <property type="entry name" value="CHIT_BIND_RR_2"/>
    <property type="match status" value="2"/>
</dbReference>
<dbReference type="GO" id="GO:0008010">
    <property type="term" value="F:structural constituent of chitin-based larval cuticle"/>
    <property type="evidence" value="ECO:0007669"/>
    <property type="project" value="TreeGrafter"/>
</dbReference>
<dbReference type="PANTHER" id="PTHR10380:SF218">
    <property type="entry name" value="ADULT CUTICLE PROTEIN 65AA-RELATED"/>
    <property type="match status" value="1"/>
</dbReference>
<keyword evidence="5" id="KW-1185">Reference proteome</keyword>
<evidence type="ECO:0000313" key="4">
    <source>
        <dbReference type="EMBL" id="KNC33929.1"/>
    </source>
</evidence>
<accession>A0A0L0CR75</accession>
<gene>
    <name evidence="4" type="ORF">FF38_03529</name>
</gene>
<dbReference type="PANTHER" id="PTHR10380">
    <property type="entry name" value="CUTICLE PROTEIN"/>
    <property type="match status" value="1"/>
</dbReference>
<protein>
    <submittedName>
        <fullName evidence="4">Larval cuticle protein 5</fullName>
    </submittedName>
</protein>
<keyword evidence="3" id="KW-0732">Signal</keyword>
<dbReference type="AlphaFoldDB" id="A0A0L0CR75"/>
<comment type="caution">
    <text evidence="4">The sequence shown here is derived from an EMBL/GenBank/DDBJ whole genome shotgun (WGS) entry which is preliminary data.</text>
</comment>
<evidence type="ECO:0000256" key="1">
    <source>
        <dbReference type="ARBA" id="ARBA00022460"/>
    </source>
</evidence>
<dbReference type="PROSITE" id="PS00233">
    <property type="entry name" value="CHIT_BIND_RR_1"/>
    <property type="match status" value="2"/>
</dbReference>
<name>A0A0L0CR75_LUCCU</name>
<dbReference type="PROSITE" id="PS51257">
    <property type="entry name" value="PROKAR_LIPOPROTEIN"/>
    <property type="match status" value="1"/>
</dbReference>
<feature type="signal peptide" evidence="3">
    <location>
        <begin position="1"/>
        <end position="18"/>
    </location>
</feature>
<dbReference type="EMBL" id="JRES01000128">
    <property type="protein sequence ID" value="KNC33929.1"/>
    <property type="molecule type" value="Genomic_DNA"/>
</dbReference>
<dbReference type="STRING" id="7375.A0A0L0CR75"/>
<dbReference type="InterPro" id="IPR031311">
    <property type="entry name" value="CHIT_BIND_RR_consensus"/>
</dbReference>
<evidence type="ECO:0000313" key="5">
    <source>
        <dbReference type="Proteomes" id="UP000037069"/>
    </source>
</evidence>
<dbReference type="InterPro" id="IPR000618">
    <property type="entry name" value="Insect_cuticle"/>
</dbReference>
<keyword evidence="1 2" id="KW-0193">Cuticle</keyword>
<dbReference type="PRINTS" id="PR00947">
    <property type="entry name" value="CUTICLE"/>
</dbReference>
<dbReference type="Pfam" id="PF00379">
    <property type="entry name" value="Chitin_bind_4"/>
    <property type="match status" value="2"/>
</dbReference>
<evidence type="ECO:0000256" key="2">
    <source>
        <dbReference type="PROSITE-ProRule" id="PRU00497"/>
    </source>
</evidence>
<dbReference type="Proteomes" id="UP000037069">
    <property type="component" value="Unassembled WGS sequence"/>
</dbReference>
<dbReference type="OrthoDB" id="7255276at2759"/>
<organism evidence="4 5">
    <name type="scientific">Lucilia cuprina</name>
    <name type="common">Green bottle fly</name>
    <name type="synonym">Australian sheep blowfly</name>
    <dbReference type="NCBI Taxonomy" id="7375"/>
    <lineage>
        <taxon>Eukaryota</taxon>
        <taxon>Metazoa</taxon>
        <taxon>Ecdysozoa</taxon>
        <taxon>Arthropoda</taxon>
        <taxon>Hexapoda</taxon>
        <taxon>Insecta</taxon>
        <taxon>Pterygota</taxon>
        <taxon>Neoptera</taxon>
        <taxon>Endopterygota</taxon>
        <taxon>Diptera</taxon>
        <taxon>Brachycera</taxon>
        <taxon>Muscomorpha</taxon>
        <taxon>Oestroidea</taxon>
        <taxon>Calliphoridae</taxon>
        <taxon>Luciliinae</taxon>
        <taxon>Lucilia</taxon>
    </lineage>
</organism>
<reference evidence="4 5" key="1">
    <citation type="journal article" date="2015" name="Nat. Commun.">
        <title>Lucilia cuprina genome unlocks parasitic fly biology to underpin future interventions.</title>
        <authorList>
            <person name="Anstead C.A."/>
            <person name="Korhonen P.K."/>
            <person name="Young N.D."/>
            <person name="Hall R.S."/>
            <person name="Jex A.R."/>
            <person name="Murali S.C."/>
            <person name="Hughes D.S."/>
            <person name="Lee S.F."/>
            <person name="Perry T."/>
            <person name="Stroehlein A.J."/>
            <person name="Ansell B.R."/>
            <person name="Breugelmans B."/>
            <person name="Hofmann A."/>
            <person name="Qu J."/>
            <person name="Dugan S."/>
            <person name="Lee S.L."/>
            <person name="Chao H."/>
            <person name="Dinh H."/>
            <person name="Han Y."/>
            <person name="Doddapaneni H.V."/>
            <person name="Worley K.C."/>
            <person name="Muzny D.M."/>
            <person name="Ioannidis P."/>
            <person name="Waterhouse R.M."/>
            <person name="Zdobnov E.M."/>
            <person name="James P.J."/>
            <person name="Bagnall N.H."/>
            <person name="Kotze A.C."/>
            <person name="Gibbs R.A."/>
            <person name="Richards S."/>
            <person name="Batterham P."/>
            <person name="Gasser R.B."/>
        </authorList>
    </citation>
    <scope>NUCLEOTIDE SEQUENCE [LARGE SCALE GENOMIC DNA]</scope>
    <source>
        <strain evidence="4 5">LS</strain>
        <tissue evidence="4">Full body</tissue>
    </source>
</reference>
<dbReference type="InterPro" id="IPR050468">
    <property type="entry name" value="Cuticle_Struct_Prot"/>
</dbReference>
<evidence type="ECO:0000256" key="3">
    <source>
        <dbReference type="SAM" id="SignalP"/>
    </source>
</evidence>
<sequence length="231" mass="25654">MKLMLVFGLFAFVACTLAAPQKDVEIISQNSDVNIDSYKFDFATSDGTSRTEEGVIKNAGTDNEVLEVKGSFTWTAPDGQTYTVNFIADENGFQPEGVNLLYINKMQGKRRYSLQFTTSTFKHTFVAVKLYEMKFIIVFVALFAFALANKDAETLRYDSNVEPENYNYAVETSDGKSAQEEGHLENAGTEDEAIAVRGSYSYIGDDGQTYQVNYIADRNGFQPQGAHLPVA</sequence>
<feature type="chain" id="PRO_5005536880" evidence="3">
    <location>
        <begin position="19"/>
        <end position="231"/>
    </location>
</feature>
<dbReference type="GO" id="GO:0062129">
    <property type="term" value="C:chitin-based extracellular matrix"/>
    <property type="evidence" value="ECO:0007669"/>
    <property type="project" value="TreeGrafter"/>
</dbReference>
<dbReference type="OMA" id="PIIRQEH"/>
<proteinExistence type="predicted"/>